<dbReference type="Pfam" id="PF14244">
    <property type="entry name" value="Retrotran_gag_3"/>
    <property type="match status" value="1"/>
</dbReference>
<dbReference type="InterPro" id="IPR005162">
    <property type="entry name" value="Retrotrans_gag_dom"/>
</dbReference>
<sequence length="269" mass="30582">MAIGDETNESTSRHVNAPVAPAVFPIIDHNHPLFLQPTDTPGSLLISLQLTSLDNYALWSRSMRIGLLGKSKLGFVNGRYPKSKFELEFHEQWEKVNVVVLSWMNVVCPGLLSSVVYTSNAHKVWEDLKDRFDKVNRSRVLYLHRDIHTLTQGTMNVADNFSKLSDLWDEFDALMPCPGCLCQESKKYAEHFEYHRLLQFLLGLNDTHPLARNQIMMMILVPSINKAYSLLMDVESQRNLANFTQMVQMTEVANINALYGNKNPTLGNG</sequence>
<dbReference type="AlphaFoldDB" id="A0A1S4AHF3"/>
<evidence type="ECO:0000259" key="1">
    <source>
        <dbReference type="Pfam" id="PF03732"/>
    </source>
</evidence>
<feature type="domain" description="Retrotransposon gag" evidence="1">
    <location>
        <begin position="122"/>
        <end position="172"/>
    </location>
</feature>
<dbReference type="KEGG" id="nta:107797686"/>
<accession>A0A1S4AHF3</accession>
<evidence type="ECO:0000313" key="3">
    <source>
        <dbReference type="Proteomes" id="UP000790787"/>
    </source>
</evidence>
<evidence type="ECO:0000259" key="2">
    <source>
        <dbReference type="Pfam" id="PF14244"/>
    </source>
</evidence>
<keyword evidence="3" id="KW-1185">Reference proteome</keyword>
<feature type="domain" description="Retrotransposon Copia-like N-terminal" evidence="2">
    <location>
        <begin position="37"/>
        <end position="81"/>
    </location>
</feature>
<dbReference type="PANTHER" id="PTHR37610:SF85">
    <property type="entry name" value="REVERSE TRANSCRIPTASE DOMAIN-CONTAINING PROTEIN"/>
    <property type="match status" value="1"/>
</dbReference>
<dbReference type="Pfam" id="PF03732">
    <property type="entry name" value="Retrotrans_gag"/>
    <property type="match status" value="1"/>
</dbReference>
<name>A0A1S4AHF3_TOBAC</name>
<reference evidence="4" key="2">
    <citation type="submission" date="2025-08" db="UniProtKB">
        <authorList>
            <consortium name="RefSeq"/>
        </authorList>
    </citation>
    <scope>IDENTIFICATION</scope>
    <source>
        <tissue evidence="4">Leaf</tissue>
    </source>
</reference>
<dbReference type="OrthoDB" id="1304885at2759"/>
<organism evidence="3 4">
    <name type="scientific">Nicotiana tabacum</name>
    <name type="common">Common tobacco</name>
    <dbReference type="NCBI Taxonomy" id="4097"/>
    <lineage>
        <taxon>Eukaryota</taxon>
        <taxon>Viridiplantae</taxon>
        <taxon>Streptophyta</taxon>
        <taxon>Embryophyta</taxon>
        <taxon>Tracheophyta</taxon>
        <taxon>Spermatophyta</taxon>
        <taxon>Magnoliopsida</taxon>
        <taxon>eudicotyledons</taxon>
        <taxon>Gunneridae</taxon>
        <taxon>Pentapetalae</taxon>
        <taxon>asterids</taxon>
        <taxon>lamiids</taxon>
        <taxon>Solanales</taxon>
        <taxon>Solanaceae</taxon>
        <taxon>Nicotianoideae</taxon>
        <taxon>Nicotianeae</taxon>
        <taxon>Nicotiana</taxon>
    </lineage>
</organism>
<dbReference type="GeneID" id="107797686"/>
<dbReference type="Proteomes" id="UP000790787">
    <property type="component" value="Chromosome 7"/>
</dbReference>
<gene>
    <name evidence="4" type="primary">LOC107797686</name>
</gene>
<proteinExistence type="predicted"/>
<dbReference type="PANTHER" id="PTHR37610">
    <property type="entry name" value="CCHC-TYPE DOMAIN-CONTAINING PROTEIN"/>
    <property type="match status" value="1"/>
</dbReference>
<dbReference type="PaxDb" id="4097-A0A1S4AHF3"/>
<dbReference type="RefSeq" id="XP_016476081.1">
    <property type="nucleotide sequence ID" value="XM_016620595.1"/>
</dbReference>
<reference evidence="3" key="1">
    <citation type="journal article" date="2014" name="Nat. Commun.">
        <title>The tobacco genome sequence and its comparison with those of tomato and potato.</title>
        <authorList>
            <person name="Sierro N."/>
            <person name="Battey J.N."/>
            <person name="Ouadi S."/>
            <person name="Bakaher N."/>
            <person name="Bovet L."/>
            <person name="Willig A."/>
            <person name="Goepfert S."/>
            <person name="Peitsch M.C."/>
            <person name="Ivanov N.V."/>
        </authorList>
    </citation>
    <scope>NUCLEOTIDE SEQUENCE [LARGE SCALE GENOMIC DNA]</scope>
</reference>
<protein>
    <submittedName>
        <fullName evidence="4">Uncharacterized protein LOC107797686</fullName>
    </submittedName>
</protein>
<dbReference type="InterPro" id="IPR029472">
    <property type="entry name" value="Copia-like_N"/>
</dbReference>
<evidence type="ECO:0000313" key="4">
    <source>
        <dbReference type="RefSeq" id="XP_016476081.1"/>
    </source>
</evidence>